<dbReference type="RefSeq" id="WP_157211725.1">
    <property type="nucleotide sequence ID" value="NZ_JAAVWM010000023.1"/>
</dbReference>
<evidence type="ECO:0000313" key="2">
    <source>
        <dbReference type="EMBL" id="VFA88858.1"/>
    </source>
</evidence>
<dbReference type="EMBL" id="CAACYD010000006">
    <property type="protein sequence ID" value="VFA88858.1"/>
    <property type="molecule type" value="Genomic_DNA"/>
</dbReference>
<reference evidence="2 3" key="1">
    <citation type="submission" date="2019-02" db="EMBL/GenBank/DDBJ databases">
        <authorList>
            <consortium name="Pathogen Informatics"/>
        </authorList>
    </citation>
    <scope>NUCLEOTIDE SEQUENCE [LARGE SCALE GENOMIC DNA]</scope>
    <source>
        <strain evidence="2 3">3012STDY6756503</strain>
    </source>
</reference>
<feature type="compositionally biased region" description="Low complexity" evidence="1">
    <location>
        <begin position="23"/>
        <end position="38"/>
    </location>
</feature>
<comment type="caution">
    <text evidence="2">The sequence shown here is derived from an EMBL/GenBank/DDBJ whole genome shotgun (WGS) entry which is preliminary data.</text>
</comment>
<feature type="region of interest" description="Disordered" evidence="1">
    <location>
        <begin position="23"/>
        <end position="103"/>
    </location>
</feature>
<evidence type="ECO:0000313" key="3">
    <source>
        <dbReference type="Proteomes" id="UP000360750"/>
    </source>
</evidence>
<name>A0ABD7V3H0_9ACTN</name>
<proteinExistence type="predicted"/>
<feature type="compositionally biased region" description="Acidic residues" evidence="1">
    <location>
        <begin position="39"/>
        <end position="65"/>
    </location>
</feature>
<dbReference type="AlphaFoldDB" id="A0ABD7V3H0"/>
<sequence>MPTDEEFVEVVVVDDWLDVLDSVGSDDAVGSDDGATVDPGEDSVDSEDEEEGPDEDEGPAEDDGPAEGAVDPPVVCGENPLSSSVEVAAPEEPGLPVEPDPCP</sequence>
<gene>
    <name evidence="2" type="ORF">NCTC8139_02414</name>
</gene>
<evidence type="ECO:0000256" key="1">
    <source>
        <dbReference type="SAM" id="MobiDB-lite"/>
    </source>
</evidence>
<protein>
    <submittedName>
        <fullName evidence="2">Uncharacterized protein</fullName>
    </submittedName>
</protein>
<accession>A0ABD7V3H0</accession>
<dbReference type="Proteomes" id="UP000360750">
    <property type="component" value="Unassembled WGS sequence"/>
</dbReference>
<organism evidence="2 3">
    <name type="scientific">Gordonia paraffinivorans</name>
    <dbReference type="NCBI Taxonomy" id="175628"/>
    <lineage>
        <taxon>Bacteria</taxon>
        <taxon>Bacillati</taxon>
        <taxon>Actinomycetota</taxon>
        <taxon>Actinomycetes</taxon>
        <taxon>Mycobacteriales</taxon>
        <taxon>Gordoniaceae</taxon>
        <taxon>Gordonia</taxon>
    </lineage>
</organism>